<dbReference type="Proteomes" id="UP000265520">
    <property type="component" value="Unassembled WGS sequence"/>
</dbReference>
<feature type="non-terminal residue" evidence="1">
    <location>
        <position position="48"/>
    </location>
</feature>
<comment type="caution">
    <text evidence="1">The sequence shown here is derived from an EMBL/GenBank/DDBJ whole genome shotgun (WGS) entry which is preliminary data.</text>
</comment>
<dbReference type="EMBL" id="LXQA010206626">
    <property type="protein sequence ID" value="MCI33694.1"/>
    <property type="molecule type" value="Genomic_DNA"/>
</dbReference>
<evidence type="ECO:0000313" key="2">
    <source>
        <dbReference type="Proteomes" id="UP000265520"/>
    </source>
</evidence>
<organism evidence="1 2">
    <name type="scientific">Trifolium medium</name>
    <dbReference type="NCBI Taxonomy" id="97028"/>
    <lineage>
        <taxon>Eukaryota</taxon>
        <taxon>Viridiplantae</taxon>
        <taxon>Streptophyta</taxon>
        <taxon>Embryophyta</taxon>
        <taxon>Tracheophyta</taxon>
        <taxon>Spermatophyta</taxon>
        <taxon>Magnoliopsida</taxon>
        <taxon>eudicotyledons</taxon>
        <taxon>Gunneridae</taxon>
        <taxon>Pentapetalae</taxon>
        <taxon>rosids</taxon>
        <taxon>fabids</taxon>
        <taxon>Fabales</taxon>
        <taxon>Fabaceae</taxon>
        <taxon>Papilionoideae</taxon>
        <taxon>50 kb inversion clade</taxon>
        <taxon>NPAAA clade</taxon>
        <taxon>Hologalegina</taxon>
        <taxon>IRL clade</taxon>
        <taxon>Trifolieae</taxon>
        <taxon>Trifolium</taxon>
    </lineage>
</organism>
<dbReference type="AlphaFoldDB" id="A0A392RCE7"/>
<reference evidence="1 2" key="1">
    <citation type="journal article" date="2018" name="Front. Plant Sci.">
        <title>Red Clover (Trifolium pratense) and Zigzag Clover (T. medium) - A Picture of Genomic Similarities and Differences.</title>
        <authorList>
            <person name="Dluhosova J."/>
            <person name="Istvanek J."/>
            <person name="Nedelnik J."/>
            <person name="Repkova J."/>
        </authorList>
    </citation>
    <scope>NUCLEOTIDE SEQUENCE [LARGE SCALE GENOMIC DNA]</scope>
    <source>
        <strain evidence="2">cv. 10/8</strain>
        <tissue evidence="1">Leaf</tissue>
    </source>
</reference>
<protein>
    <submittedName>
        <fullName evidence="1">Uncharacterized protein</fullName>
    </submittedName>
</protein>
<evidence type="ECO:0000313" key="1">
    <source>
        <dbReference type="EMBL" id="MCI33694.1"/>
    </source>
</evidence>
<sequence length="48" mass="5497">MRRQRIKLSIYPVIFLQSSTRVSLLGALCIGGNEYMLTVELPPRISFK</sequence>
<proteinExistence type="predicted"/>
<accession>A0A392RCE7</accession>
<name>A0A392RCE7_9FABA</name>
<keyword evidence="2" id="KW-1185">Reference proteome</keyword>